<feature type="compositionally biased region" description="Basic and acidic residues" evidence="1">
    <location>
        <begin position="167"/>
        <end position="183"/>
    </location>
</feature>
<gene>
    <name evidence="2" type="ORF">OH76DRAFT_1404591</name>
</gene>
<name>A0A371D829_9APHY</name>
<keyword evidence="3" id="KW-1185">Reference proteome</keyword>
<organism evidence="2 3">
    <name type="scientific">Lentinus brumalis</name>
    <dbReference type="NCBI Taxonomy" id="2498619"/>
    <lineage>
        <taxon>Eukaryota</taxon>
        <taxon>Fungi</taxon>
        <taxon>Dikarya</taxon>
        <taxon>Basidiomycota</taxon>
        <taxon>Agaricomycotina</taxon>
        <taxon>Agaricomycetes</taxon>
        <taxon>Polyporales</taxon>
        <taxon>Polyporaceae</taxon>
        <taxon>Lentinus</taxon>
    </lineage>
</organism>
<proteinExistence type="predicted"/>
<dbReference type="AlphaFoldDB" id="A0A371D829"/>
<feature type="region of interest" description="Disordered" evidence="1">
    <location>
        <begin position="162"/>
        <end position="195"/>
    </location>
</feature>
<feature type="region of interest" description="Disordered" evidence="1">
    <location>
        <begin position="308"/>
        <end position="349"/>
    </location>
</feature>
<dbReference type="OrthoDB" id="2756758at2759"/>
<sequence length="349" mass="38408">MNCSRCDIAPPLPPEGTPPAVSIPSQYVFGDVCTVRESISTPVEMVFMDAPGLETKPGARERCAKHYAALTDPSVPPPGKDRPCIILSSSVPVDSASTTICLKTTLGKTPYEQLPLIVKHFGVKVASKQLPAGEEHVHSDPEWPHPQQLILAIAFTTQRPIKGMWPRGRENGLSDTGKPRGEPDSSNATTPLADDGVPVYKYEREARMWLVDKCDELLMKWTQRCQKDPNFAKVVEADFRVRARSTRNSVGFTDSHCDLEHQRCLELAANGSMLSLNSFRSTGRRSTRKFSRPSTPLRKLHEVGNVFSATRPGACSSPSLKSNSRKKSKWSLKSRRSQPSLSQATGDAN</sequence>
<feature type="compositionally biased region" description="Basic residues" evidence="1">
    <location>
        <begin position="323"/>
        <end position="336"/>
    </location>
</feature>
<reference evidence="2 3" key="1">
    <citation type="journal article" date="2018" name="Biotechnol. Biofuels">
        <title>Integrative visual omics of the white-rot fungus Polyporus brumalis exposes the biotechnological potential of its oxidative enzymes for delignifying raw plant biomass.</title>
        <authorList>
            <person name="Miyauchi S."/>
            <person name="Rancon A."/>
            <person name="Drula E."/>
            <person name="Hage H."/>
            <person name="Chaduli D."/>
            <person name="Favel A."/>
            <person name="Grisel S."/>
            <person name="Henrissat B."/>
            <person name="Herpoel-Gimbert I."/>
            <person name="Ruiz-Duenas F.J."/>
            <person name="Chevret D."/>
            <person name="Hainaut M."/>
            <person name="Lin J."/>
            <person name="Wang M."/>
            <person name="Pangilinan J."/>
            <person name="Lipzen A."/>
            <person name="Lesage-Meessen L."/>
            <person name="Navarro D."/>
            <person name="Riley R."/>
            <person name="Grigoriev I.V."/>
            <person name="Zhou S."/>
            <person name="Raouche S."/>
            <person name="Rosso M.N."/>
        </authorList>
    </citation>
    <scope>NUCLEOTIDE SEQUENCE [LARGE SCALE GENOMIC DNA]</scope>
    <source>
        <strain evidence="2 3">BRFM 1820</strain>
    </source>
</reference>
<evidence type="ECO:0000313" key="3">
    <source>
        <dbReference type="Proteomes" id="UP000256964"/>
    </source>
</evidence>
<evidence type="ECO:0000256" key="1">
    <source>
        <dbReference type="SAM" id="MobiDB-lite"/>
    </source>
</evidence>
<feature type="compositionally biased region" description="Polar residues" evidence="1">
    <location>
        <begin position="338"/>
        <end position="349"/>
    </location>
</feature>
<evidence type="ECO:0000313" key="2">
    <source>
        <dbReference type="EMBL" id="RDX48662.1"/>
    </source>
</evidence>
<protein>
    <submittedName>
        <fullName evidence="2">Uncharacterized protein</fullName>
    </submittedName>
</protein>
<dbReference type="EMBL" id="KZ857410">
    <property type="protein sequence ID" value="RDX48662.1"/>
    <property type="molecule type" value="Genomic_DNA"/>
</dbReference>
<dbReference type="Proteomes" id="UP000256964">
    <property type="component" value="Unassembled WGS sequence"/>
</dbReference>
<accession>A0A371D829</accession>